<keyword evidence="10 17" id="KW-0520">NAD</keyword>
<dbReference type="EC" id="5.1.99.6" evidence="19"/>
<evidence type="ECO:0000256" key="18">
    <source>
        <dbReference type="HAMAP-Rule" id="MF_01966"/>
    </source>
</evidence>
<comment type="similarity">
    <text evidence="4 19">In the C-terminal section; belongs to the NnrD/CARKD family.</text>
</comment>
<comment type="subunit">
    <text evidence="17">Homotetramer.</text>
</comment>
<organism evidence="22 23">
    <name type="scientific">Desulfofustis glycolicus DSM 9705</name>
    <dbReference type="NCBI Taxonomy" id="1121409"/>
    <lineage>
        <taxon>Bacteria</taxon>
        <taxon>Pseudomonadati</taxon>
        <taxon>Thermodesulfobacteriota</taxon>
        <taxon>Desulfobulbia</taxon>
        <taxon>Desulfobulbales</taxon>
        <taxon>Desulfocapsaceae</taxon>
        <taxon>Desulfofustis</taxon>
    </lineage>
</organism>
<evidence type="ECO:0000256" key="1">
    <source>
        <dbReference type="ARBA" id="ARBA00000013"/>
    </source>
</evidence>
<dbReference type="PANTHER" id="PTHR12592">
    <property type="entry name" value="ATP-DEPENDENT (S)-NAD(P)H-HYDRATE DEHYDRATASE FAMILY MEMBER"/>
    <property type="match status" value="1"/>
</dbReference>
<feature type="binding site" evidence="17">
    <location>
        <begin position="442"/>
        <end position="446"/>
    </location>
    <ligand>
        <name>AMP</name>
        <dbReference type="ChEBI" id="CHEBI:456215"/>
    </ligand>
</feature>
<evidence type="ECO:0000259" key="21">
    <source>
        <dbReference type="PROSITE" id="PS51385"/>
    </source>
</evidence>
<evidence type="ECO:0000256" key="15">
    <source>
        <dbReference type="ARBA" id="ARBA00048238"/>
    </source>
</evidence>
<dbReference type="GO" id="GO:0052856">
    <property type="term" value="F:NAD(P)HX epimerase activity"/>
    <property type="evidence" value="ECO:0007669"/>
    <property type="project" value="UniProtKB-UniRule"/>
</dbReference>
<dbReference type="HAMAP" id="MF_01966">
    <property type="entry name" value="NADHX_epimerase"/>
    <property type="match status" value="1"/>
</dbReference>
<keyword evidence="11 18" id="KW-0413">Isomerase</keyword>
<dbReference type="InterPro" id="IPR004443">
    <property type="entry name" value="YjeF_N_dom"/>
</dbReference>
<evidence type="ECO:0000259" key="20">
    <source>
        <dbReference type="PROSITE" id="PS51383"/>
    </source>
</evidence>
<keyword evidence="23" id="KW-1185">Reference proteome</keyword>
<comment type="cofactor">
    <cofactor evidence="17">
        <name>Mg(2+)</name>
        <dbReference type="ChEBI" id="CHEBI:18420"/>
    </cofactor>
</comment>
<comment type="similarity">
    <text evidence="17">Belongs to the NnrD/CARKD family.</text>
</comment>
<dbReference type="SUPFAM" id="SSF64153">
    <property type="entry name" value="YjeF N-terminal domain-like"/>
    <property type="match status" value="1"/>
</dbReference>
<name>A0A1M5WVU9_9BACT</name>
<keyword evidence="9 18" id="KW-0630">Potassium</keyword>
<keyword evidence="7 17" id="KW-0067">ATP-binding</keyword>
<dbReference type="NCBIfam" id="TIGR00197">
    <property type="entry name" value="yjeF_nterm"/>
    <property type="match status" value="1"/>
</dbReference>
<dbReference type="PROSITE" id="PS01050">
    <property type="entry name" value="YJEF_C_2"/>
    <property type="match status" value="1"/>
</dbReference>
<dbReference type="EMBL" id="FQXS01000015">
    <property type="protein sequence ID" value="SHH91726.1"/>
    <property type="molecule type" value="Genomic_DNA"/>
</dbReference>
<dbReference type="Gene3D" id="3.40.1190.20">
    <property type="match status" value="1"/>
</dbReference>
<gene>
    <name evidence="17" type="primary">nnrD</name>
    <name evidence="18" type="synonym">nnrE</name>
    <name evidence="22" type="ORF">SAMN02745124_02568</name>
</gene>
<evidence type="ECO:0000256" key="13">
    <source>
        <dbReference type="ARBA" id="ARBA00023268"/>
    </source>
</evidence>
<dbReference type="InterPro" id="IPR017953">
    <property type="entry name" value="Carbohydrate_kinase_pred_CS"/>
</dbReference>
<comment type="cofactor">
    <cofactor evidence="18 19">
        <name>K(+)</name>
        <dbReference type="ChEBI" id="CHEBI:29103"/>
    </cofactor>
    <text evidence="18 19">Binds 1 potassium ion per subunit.</text>
</comment>
<dbReference type="GO" id="GO:0005524">
    <property type="term" value="F:ATP binding"/>
    <property type="evidence" value="ECO:0007669"/>
    <property type="project" value="UniProtKB-UniRule"/>
</dbReference>
<comment type="catalytic activity">
    <reaction evidence="16 17 19">
        <text>(6S)-NADPHX + ADP = AMP + phosphate + NADPH + H(+)</text>
        <dbReference type="Rhea" id="RHEA:32235"/>
        <dbReference type="ChEBI" id="CHEBI:15378"/>
        <dbReference type="ChEBI" id="CHEBI:43474"/>
        <dbReference type="ChEBI" id="CHEBI:57783"/>
        <dbReference type="ChEBI" id="CHEBI:64076"/>
        <dbReference type="ChEBI" id="CHEBI:456215"/>
        <dbReference type="ChEBI" id="CHEBI:456216"/>
        <dbReference type="EC" id="4.2.1.136"/>
    </reaction>
</comment>
<dbReference type="CDD" id="cd01171">
    <property type="entry name" value="YXKO-related"/>
    <property type="match status" value="1"/>
</dbReference>
<dbReference type="PIRSF" id="PIRSF017184">
    <property type="entry name" value="Nnr"/>
    <property type="match status" value="1"/>
</dbReference>
<dbReference type="Gene3D" id="3.40.50.10260">
    <property type="entry name" value="YjeF N-terminal domain"/>
    <property type="match status" value="1"/>
</dbReference>
<evidence type="ECO:0000256" key="12">
    <source>
        <dbReference type="ARBA" id="ARBA00023239"/>
    </source>
</evidence>
<dbReference type="HAMAP" id="MF_01965">
    <property type="entry name" value="NADHX_dehydratase"/>
    <property type="match status" value="1"/>
</dbReference>
<comment type="caution">
    <text evidence="18">Lacks conserved residue(s) required for the propagation of feature annotation.</text>
</comment>
<evidence type="ECO:0000256" key="16">
    <source>
        <dbReference type="ARBA" id="ARBA00049209"/>
    </source>
</evidence>
<dbReference type="SUPFAM" id="SSF53613">
    <property type="entry name" value="Ribokinase-like"/>
    <property type="match status" value="1"/>
</dbReference>
<evidence type="ECO:0000256" key="5">
    <source>
        <dbReference type="ARBA" id="ARBA00022723"/>
    </source>
</evidence>
<protein>
    <recommendedName>
        <fullName evidence="19">Bifunctional NAD(P)H-hydrate repair enzyme</fullName>
    </recommendedName>
    <alternativeName>
        <fullName evidence="19">Nicotinamide nucleotide repair protein</fullName>
    </alternativeName>
    <domain>
        <recommendedName>
            <fullName evidence="19">ADP-dependent (S)-NAD(P)H-hydrate dehydratase</fullName>
            <ecNumber evidence="19">4.2.1.136</ecNumber>
        </recommendedName>
        <alternativeName>
            <fullName evidence="19">ADP-dependent NAD(P)HX dehydratase</fullName>
        </alternativeName>
    </domain>
    <domain>
        <recommendedName>
            <fullName evidence="19">NAD(P)H-hydrate epimerase</fullName>
            <ecNumber evidence="19">5.1.99.6</ecNumber>
        </recommendedName>
    </domain>
</protein>
<evidence type="ECO:0000313" key="22">
    <source>
        <dbReference type="EMBL" id="SHH91726.1"/>
    </source>
</evidence>
<feature type="binding site" evidence="18">
    <location>
        <position position="60"/>
    </location>
    <ligand>
        <name>K(+)</name>
        <dbReference type="ChEBI" id="CHEBI:29103"/>
    </ligand>
</feature>
<dbReference type="InterPro" id="IPR036652">
    <property type="entry name" value="YjeF_N_dom_sf"/>
</dbReference>
<feature type="binding site" evidence="17">
    <location>
        <position position="349"/>
    </location>
    <ligand>
        <name>(6S)-NADPHX</name>
        <dbReference type="ChEBI" id="CHEBI:64076"/>
    </ligand>
</feature>
<evidence type="ECO:0000256" key="7">
    <source>
        <dbReference type="ARBA" id="ARBA00022840"/>
    </source>
</evidence>
<evidence type="ECO:0000256" key="8">
    <source>
        <dbReference type="ARBA" id="ARBA00022857"/>
    </source>
</evidence>
<dbReference type="EC" id="4.2.1.136" evidence="19"/>
<feature type="binding site" evidence="18">
    <location>
        <position position="178"/>
    </location>
    <ligand>
        <name>K(+)</name>
        <dbReference type="ChEBI" id="CHEBI:29103"/>
    </ligand>
</feature>
<dbReference type="GO" id="GO:0046496">
    <property type="term" value="P:nicotinamide nucleotide metabolic process"/>
    <property type="evidence" value="ECO:0007669"/>
    <property type="project" value="UniProtKB-UniRule"/>
</dbReference>
<comment type="similarity">
    <text evidence="3 19">In the N-terminal section; belongs to the NnrE/AIBP family.</text>
</comment>
<comment type="catalytic activity">
    <reaction evidence="1 18 19">
        <text>(6R)-NADHX = (6S)-NADHX</text>
        <dbReference type="Rhea" id="RHEA:32215"/>
        <dbReference type="ChEBI" id="CHEBI:64074"/>
        <dbReference type="ChEBI" id="CHEBI:64075"/>
        <dbReference type="EC" id="5.1.99.6"/>
    </reaction>
</comment>
<feature type="binding site" evidence="18">
    <location>
        <position position="138"/>
    </location>
    <ligand>
        <name>K(+)</name>
        <dbReference type="ChEBI" id="CHEBI:29103"/>
    </ligand>
</feature>
<sequence>MKLPGSEEMRAIDRCAIEEFGIPGVVLMENAGTGTVRLIEEHFGTLSGTFALIFIGPGNNGGDGLVIGRHLHQRGCEPVFFFLVSPDSLTGDAAVNLAVVQKLKLPFHVIDSATRVKTIPVLFKQIESRGKPCCAIIDAIFGTGLTRDISGHFADTIDLINGRSFAKHTPVVAVDTPSGLDSDTGKIFGRCVTATMTATFGCAKPGQVMQGSSAVTGSLHVIDIGIPPEVIAKNTIATSLITAETAADWLRGLKRQANTHKGSYGHLLILAGSAGKTGAAILAARGAQRSGCGLVSLCVPYDLNTILETSLIEAMTVPLPTSSSVLNVSDLATILKHLDDKTAVVIGPGLGTDTRTAELVLYLYHSVKQPMVVDADALNILARHVDQLRTPAGPRILTPHPGEMARLIGRNATEVQENRLDAGKLCYHRFKKKGRELVVILKGAGTLIVTDNEQVLINTSGNPGMAAGGMGDVLSGIIGSLLCQGLSPTIAAAAGVYLHGMAGDGLYSENGHGFTASDLACNLPRCLKQLLDHLS</sequence>
<dbReference type="PROSITE" id="PS01049">
    <property type="entry name" value="YJEF_C_1"/>
    <property type="match status" value="1"/>
</dbReference>
<evidence type="ECO:0000256" key="3">
    <source>
        <dbReference type="ARBA" id="ARBA00006001"/>
    </source>
</evidence>
<feature type="domain" description="YjeF C-terminal" evidence="20">
    <location>
        <begin position="244"/>
        <end position="530"/>
    </location>
</feature>
<dbReference type="GO" id="GO:0110051">
    <property type="term" value="P:metabolite repair"/>
    <property type="evidence" value="ECO:0007669"/>
    <property type="project" value="TreeGrafter"/>
</dbReference>
<evidence type="ECO:0000256" key="14">
    <source>
        <dbReference type="ARBA" id="ARBA00025153"/>
    </source>
</evidence>
<feature type="binding site" evidence="17">
    <location>
        <position position="471"/>
    </location>
    <ligand>
        <name>AMP</name>
        <dbReference type="ChEBI" id="CHEBI:456215"/>
    </ligand>
</feature>
<evidence type="ECO:0000256" key="11">
    <source>
        <dbReference type="ARBA" id="ARBA00023235"/>
    </source>
</evidence>
<feature type="binding site" evidence="18">
    <location>
        <position position="175"/>
    </location>
    <ligand>
        <name>(6S)-NADPHX</name>
        <dbReference type="ChEBI" id="CHEBI:64076"/>
    </ligand>
</feature>
<comment type="function">
    <text evidence="18">Catalyzes the epimerization of the S- and R-forms of NAD(P)HX, a damaged form of NAD(P)H that is a result of enzymatic or heat-dependent hydration. This is a prerequisite for the S-specific NAD(P)H-hydrate dehydratase to allow the repair of both epimers of NAD(P)HX.</text>
</comment>
<dbReference type="RefSeq" id="WP_073376615.1">
    <property type="nucleotide sequence ID" value="NZ_FQXS01000015.1"/>
</dbReference>
<dbReference type="OrthoDB" id="9806925at2"/>
<dbReference type="InterPro" id="IPR000631">
    <property type="entry name" value="CARKD"/>
</dbReference>
<feature type="binding site" evidence="18">
    <location>
        <begin position="59"/>
        <end position="63"/>
    </location>
    <ligand>
        <name>(6S)-NADPHX</name>
        <dbReference type="ChEBI" id="CHEBI:64076"/>
    </ligand>
</feature>
<dbReference type="Pfam" id="PF01256">
    <property type="entry name" value="Carb_kinase"/>
    <property type="match status" value="1"/>
</dbReference>
<evidence type="ECO:0000256" key="4">
    <source>
        <dbReference type="ARBA" id="ARBA00009524"/>
    </source>
</evidence>
<dbReference type="Pfam" id="PF03853">
    <property type="entry name" value="YjeF_N"/>
    <property type="match status" value="1"/>
</dbReference>
<dbReference type="STRING" id="1121409.SAMN02745124_02568"/>
<dbReference type="PANTHER" id="PTHR12592:SF0">
    <property type="entry name" value="ATP-DEPENDENT (S)-NAD(P)H-HYDRATE DEHYDRATASE"/>
    <property type="match status" value="1"/>
</dbReference>
<keyword evidence="8 17" id="KW-0521">NADP</keyword>
<keyword evidence="5 18" id="KW-0479">Metal-binding</keyword>
<keyword evidence="6 17" id="KW-0547">Nucleotide-binding</keyword>
<feature type="binding site" evidence="17">
    <location>
        <position position="400"/>
    </location>
    <ligand>
        <name>(6S)-NADPHX</name>
        <dbReference type="ChEBI" id="CHEBI:64076"/>
    </ligand>
</feature>
<evidence type="ECO:0000256" key="10">
    <source>
        <dbReference type="ARBA" id="ARBA00023027"/>
    </source>
</evidence>
<proteinExistence type="inferred from homology"/>
<evidence type="ECO:0000256" key="19">
    <source>
        <dbReference type="PIRNR" id="PIRNR017184"/>
    </source>
</evidence>
<feature type="binding site" evidence="18">
    <location>
        <begin position="142"/>
        <end position="148"/>
    </location>
    <ligand>
        <name>(6S)-NADPHX</name>
        <dbReference type="ChEBI" id="CHEBI:64076"/>
    </ligand>
</feature>
<evidence type="ECO:0000256" key="9">
    <source>
        <dbReference type="ARBA" id="ARBA00022958"/>
    </source>
</evidence>
<dbReference type="Proteomes" id="UP000184139">
    <property type="component" value="Unassembled WGS sequence"/>
</dbReference>
<feature type="domain" description="YjeF N-terminal" evidence="21">
    <location>
        <begin position="9"/>
        <end position="232"/>
    </location>
</feature>
<comment type="similarity">
    <text evidence="18">Belongs to the NnrE/AIBP family.</text>
</comment>
<evidence type="ECO:0000313" key="23">
    <source>
        <dbReference type="Proteomes" id="UP000184139"/>
    </source>
</evidence>
<comment type="function">
    <text evidence="17">Catalyzes the dehydration of the S-form of NAD(P)HX at the expense of ADP, which is converted to AMP. Together with NAD(P)HX epimerase, which catalyzes the epimerization of the S- and R-forms, the enzyme allows the repair of both epimers of NAD(P)HX, a damaged form of NAD(P)H that is a result of enzymatic or heat-dependent hydration.</text>
</comment>
<dbReference type="AlphaFoldDB" id="A0A1M5WVU9"/>
<comment type="function">
    <text evidence="14 19">Bifunctional enzyme that catalyzes the epimerization of the S- and R-forms of NAD(P)HX and the dehydration of the S-form of NAD(P)HX at the expense of ADP, which is converted to AMP. This allows the repair of both epimers of NAD(P)HX, a damaged form of NAD(P)H that is a result of enzymatic or heat-dependent hydration.</text>
</comment>
<dbReference type="GO" id="GO:0052855">
    <property type="term" value="F:ADP-dependent NAD(P)H-hydrate dehydratase activity"/>
    <property type="evidence" value="ECO:0007669"/>
    <property type="project" value="UniProtKB-UniRule"/>
</dbReference>
<keyword evidence="13" id="KW-0511">Multifunctional enzyme</keyword>
<evidence type="ECO:0000256" key="2">
    <source>
        <dbReference type="ARBA" id="ARBA00000909"/>
    </source>
</evidence>
<dbReference type="InterPro" id="IPR029056">
    <property type="entry name" value="Ribokinase-like"/>
</dbReference>
<dbReference type="InterPro" id="IPR030677">
    <property type="entry name" value="Nnr"/>
</dbReference>
<dbReference type="PROSITE" id="PS51385">
    <property type="entry name" value="YJEF_N"/>
    <property type="match status" value="1"/>
</dbReference>
<dbReference type="NCBIfam" id="TIGR00196">
    <property type="entry name" value="yjeF_cterm"/>
    <property type="match status" value="1"/>
</dbReference>
<reference evidence="22 23" key="1">
    <citation type="submission" date="2016-11" db="EMBL/GenBank/DDBJ databases">
        <authorList>
            <person name="Jaros S."/>
            <person name="Januszkiewicz K."/>
            <person name="Wedrychowicz H."/>
        </authorList>
    </citation>
    <scope>NUCLEOTIDE SEQUENCE [LARGE SCALE GENOMIC DNA]</scope>
    <source>
        <strain evidence="22 23">DSM 9705</strain>
    </source>
</reference>
<evidence type="ECO:0000256" key="6">
    <source>
        <dbReference type="ARBA" id="ARBA00022741"/>
    </source>
</evidence>
<feature type="binding site" evidence="17">
    <location>
        <position position="472"/>
    </location>
    <ligand>
        <name>(6S)-NADPHX</name>
        <dbReference type="ChEBI" id="CHEBI:64076"/>
    </ligand>
</feature>
<feature type="binding site" evidence="17">
    <location>
        <position position="279"/>
    </location>
    <ligand>
        <name>(6S)-NADPHX</name>
        <dbReference type="ChEBI" id="CHEBI:64076"/>
    </ligand>
</feature>
<dbReference type="PROSITE" id="PS51383">
    <property type="entry name" value="YJEF_C_3"/>
    <property type="match status" value="1"/>
</dbReference>
<comment type="catalytic activity">
    <reaction evidence="2 18 19">
        <text>(6R)-NADPHX = (6S)-NADPHX</text>
        <dbReference type="Rhea" id="RHEA:32227"/>
        <dbReference type="ChEBI" id="CHEBI:64076"/>
        <dbReference type="ChEBI" id="CHEBI:64077"/>
        <dbReference type="EC" id="5.1.99.6"/>
    </reaction>
</comment>
<accession>A0A1M5WVU9</accession>
<dbReference type="GO" id="GO:0046872">
    <property type="term" value="F:metal ion binding"/>
    <property type="evidence" value="ECO:0007669"/>
    <property type="project" value="UniProtKB-UniRule"/>
</dbReference>
<evidence type="ECO:0000256" key="17">
    <source>
        <dbReference type="HAMAP-Rule" id="MF_01965"/>
    </source>
</evidence>
<comment type="catalytic activity">
    <reaction evidence="15 17 19">
        <text>(6S)-NADHX + ADP = AMP + phosphate + NADH + H(+)</text>
        <dbReference type="Rhea" id="RHEA:32223"/>
        <dbReference type="ChEBI" id="CHEBI:15378"/>
        <dbReference type="ChEBI" id="CHEBI:43474"/>
        <dbReference type="ChEBI" id="CHEBI:57945"/>
        <dbReference type="ChEBI" id="CHEBI:64074"/>
        <dbReference type="ChEBI" id="CHEBI:456215"/>
        <dbReference type="ChEBI" id="CHEBI:456216"/>
        <dbReference type="EC" id="4.2.1.136"/>
    </reaction>
</comment>
<keyword evidence="12 17" id="KW-0456">Lyase</keyword>